<dbReference type="PRINTS" id="PR00260">
    <property type="entry name" value="CHEMTRNSDUCR"/>
</dbReference>
<evidence type="ECO:0000256" key="2">
    <source>
        <dbReference type="ARBA" id="ARBA00029447"/>
    </source>
</evidence>
<dbReference type="PROSITE" id="PS50111">
    <property type="entry name" value="CHEMOTAXIS_TRANSDUC_2"/>
    <property type="match status" value="1"/>
</dbReference>
<reference evidence="7 8" key="1">
    <citation type="submission" date="2023-07" db="EMBL/GenBank/DDBJ databases">
        <title>Sorghum-associated microbial communities from plants grown in Nebraska, USA.</title>
        <authorList>
            <person name="Schachtman D."/>
        </authorList>
    </citation>
    <scope>NUCLEOTIDE SEQUENCE [LARGE SCALE GENOMIC DNA]</scope>
    <source>
        <strain evidence="7 8">BE314</strain>
    </source>
</reference>
<evidence type="ECO:0000259" key="5">
    <source>
        <dbReference type="PROSITE" id="PS50111"/>
    </source>
</evidence>
<feature type="domain" description="Methyl-accepting transducer" evidence="5">
    <location>
        <begin position="268"/>
        <end position="497"/>
    </location>
</feature>
<dbReference type="Pfam" id="PF12729">
    <property type="entry name" value="4HB_MCP_1"/>
    <property type="match status" value="1"/>
</dbReference>
<dbReference type="PANTHER" id="PTHR43531">
    <property type="entry name" value="PROTEIN ICFG"/>
    <property type="match status" value="1"/>
</dbReference>
<dbReference type="Gene3D" id="1.10.287.950">
    <property type="entry name" value="Methyl-accepting chemotaxis protein"/>
    <property type="match status" value="1"/>
</dbReference>
<sequence length="515" mass="54052">MLSNLRVGPRMALGFGLLLALMLLMGGFASNRVARVQDNVLDLSDNWVISTQQLAGMSEALNLMRRSELQLALGGTPEFMKNEQDRLAKQWQAMPPLLKGYAESLSAGEEASQFEAFKAALSAYQGSQPRLVEFFLGGQADDGLKLLRGDSRKQFAAASEAVRKLIEINAAGAKQARADAIDSYRAVLWGIWSMVTIAMAIGAGVAWRLTHSVTQPLRRAASAAEQIAGGDLTAEVGSQSRDELGDLLRGLSRMRDALHESVSTVRASADAIAHASGEVSAGSLDLSSRTEQAAASLEETAAAMQQITESAHANARAAGEANQMANGASGVAERSGVAVGEVIRTMEGIQQSSNKIADIIGVIDGIAFQTNILALNAAVEAARAGEQGRGFAVVAAEVRTLAQRSAQAAREIKTLISGSVEQVEAGSRQVAQAGETIREVVAAVGRVTQIIGEISTGVQTQTQSLGEVNTAVNQLDSMTQQNAALVEESAAASEALKGQAATLAEVVSRFRLQRG</sequence>
<dbReference type="InterPro" id="IPR004090">
    <property type="entry name" value="Chemotax_Me-accpt_rcpt"/>
</dbReference>
<protein>
    <submittedName>
        <fullName evidence="7">Methyl-accepting chemotaxis protein</fullName>
    </submittedName>
</protein>
<evidence type="ECO:0000259" key="6">
    <source>
        <dbReference type="PROSITE" id="PS50885"/>
    </source>
</evidence>
<evidence type="ECO:0000313" key="8">
    <source>
        <dbReference type="Proteomes" id="UP001180453"/>
    </source>
</evidence>
<keyword evidence="3" id="KW-0807">Transducer</keyword>
<dbReference type="InterPro" id="IPR004089">
    <property type="entry name" value="MCPsignal_dom"/>
</dbReference>
<organism evidence="7 8">
    <name type="scientific">Roseateles saccharophilus</name>
    <name type="common">Pseudomonas saccharophila</name>
    <dbReference type="NCBI Taxonomy" id="304"/>
    <lineage>
        <taxon>Bacteria</taxon>
        <taxon>Pseudomonadati</taxon>
        <taxon>Pseudomonadota</taxon>
        <taxon>Betaproteobacteria</taxon>
        <taxon>Burkholderiales</taxon>
        <taxon>Sphaerotilaceae</taxon>
        <taxon>Roseateles</taxon>
    </lineage>
</organism>
<dbReference type="PROSITE" id="PS50885">
    <property type="entry name" value="HAMP"/>
    <property type="match status" value="1"/>
</dbReference>
<dbReference type="EMBL" id="JAVDXU010000001">
    <property type="protein sequence ID" value="MDR7267534.1"/>
    <property type="molecule type" value="Genomic_DNA"/>
</dbReference>
<keyword evidence="4" id="KW-1133">Transmembrane helix</keyword>
<keyword evidence="4" id="KW-0472">Membrane</keyword>
<dbReference type="Proteomes" id="UP001180453">
    <property type="component" value="Unassembled WGS sequence"/>
</dbReference>
<dbReference type="Pfam" id="PF00672">
    <property type="entry name" value="HAMP"/>
    <property type="match status" value="1"/>
</dbReference>
<comment type="similarity">
    <text evidence="2">Belongs to the methyl-accepting chemotaxis (MCP) protein family.</text>
</comment>
<keyword evidence="4" id="KW-0812">Transmembrane</keyword>
<keyword evidence="8" id="KW-1185">Reference proteome</keyword>
<dbReference type="SMART" id="SM00283">
    <property type="entry name" value="MA"/>
    <property type="match status" value="1"/>
</dbReference>
<evidence type="ECO:0000256" key="3">
    <source>
        <dbReference type="PROSITE-ProRule" id="PRU00284"/>
    </source>
</evidence>
<dbReference type="PANTHER" id="PTHR43531:SF14">
    <property type="entry name" value="METHYL-ACCEPTING CHEMOTAXIS PROTEIN I-RELATED"/>
    <property type="match status" value="1"/>
</dbReference>
<evidence type="ECO:0000256" key="4">
    <source>
        <dbReference type="SAM" id="Phobius"/>
    </source>
</evidence>
<dbReference type="SMART" id="SM00304">
    <property type="entry name" value="HAMP"/>
    <property type="match status" value="1"/>
</dbReference>
<proteinExistence type="inferred from homology"/>
<feature type="domain" description="HAMP" evidence="6">
    <location>
        <begin position="211"/>
        <end position="263"/>
    </location>
</feature>
<evidence type="ECO:0000313" key="7">
    <source>
        <dbReference type="EMBL" id="MDR7267534.1"/>
    </source>
</evidence>
<accession>A0ABU1YF97</accession>
<dbReference type="CDD" id="cd06225">
    <property type="entry name" value="HAMP"/>
    <property type="match status" value="1"/>
</dbReference>
<dbReference type="InterPro" id="IPR051310">
    <property type="entry name" value="MCP_chemotaxis"/>
</dbReference>
<dbReference type="InterPro" id="IPR024478">
    <property type="entry name" value="HlyB_4HB_MCP"/>
</dbReference>
<dbReference type="InterPro" id="IPR003660">
    <property type="entry name" value="HAMP_dom"/>
</dbReference>
<dbReference type="CDD" id="cd11386">
    <property type="entry name" value="MCP_signal"/>
    <property type="match status" value="1"/>
</dbReference>
<name>A0ABU1YF97_ROSSA</name>
<comment type="caution">
    <text evidence="7">The sequence shown here is derived from an EMBL/GenBank/DDBJ whole genome shotgun (WGS) entry which is preliminary data.</text>
</comment>
<dbReference type="RefSeq" id="WP_310259438.1">
    <property type="nucleotide sequence ID" value="NZ_JAVDXU010000001.1"/>
</dbReference>
<evidence type="ECO:0000256" key="1">
    <source>
        <dbReference type="ARBA" id="ARBA00022481"/>
    </source>
</evidence>
<dbReference type="Pfam" id="PF00015">
    <property type="entry name" value="MCPsignal"/>
    <property type="match status" value="1"/>
</dbReference>
<dbReference type="SUPFAM" id="SSF58104">
    <property type="entry name" value="Methyl-accepting chemotaxis protein (MCP) signaling domain"/>
    <property type="match status" value="1"/>
</dbReference>
<feature type="transmembrane region" description="Helical" evidence="4">
    <location>
        <begin position="186"/>
        <end position="209"/>
    </location>
</feature>
<keyword evidence="1" id="KW-0488">Methylation</keyword>
<gene>
    <name evidence="7" type="ORF">J2X20_000163</name>
</gene>